<dbReference type="InterPro" id="IPR000916">
    <property type="entry name" value="Bet_v_I/MLP"/>
</dbReference>
<name>A0ABP1AF10_9BRYO</name>
<dbReference type="PANTHER" id="PTHR31213:SF24">
    <property type="entry name" value="OS08G0374000 PROTEIN"/>
    <property type="match status" value="1"/>
</dbReference>
<evidence type="ECO:0000256" key="5">
    <source>
        <dbReference type="ARBA" id="ARBA00022490"/>
    </source>
</evidence>
<dbReference type="SUPFAM" id="SSF55961">
    <property type="entry name" value="Bet v1-like"/>
    <property type="match status" value="2"/>
</dbReference>
<dbReference type="InterPro" id="IPR050279">
    <property type="entry name" value="Plant_def-hormone_signal"/>
</dbReference>
<evidence type="ECO:0000256" key="7">
    <source>
        <dbReference type="ARBA" id="ARBA00023170"/>
    </source>
</evidence>
<evidence type="ECO:0000313" key="11">
    <source>
        <dbReference type="EMBL" id="CAK9861121.1"/>
    </source>
</evidence>
<dbReference type="Pfam" id="PF00407">
    <property type="entry name" value="Bet_v_1"/>
    <property type="match status" value="1"/>
</dbReference>
<evidence type="ECO:0000313" key="12">
    <source>
        <dbReference type="Proteomes" id="UP001497522"/>
    </source>
</evidence>
<evidence type="ECO:0000256" key="3">
    <source>
        <dbReference type="ARBA" id="ARBA00008594"/>
    </source>
</evidence>
<evidence type="ECO:0000256" key="4">
    <source>
        <dbReference type="ARBA" id="ARBA00009744"/>
    </source>
</evidence>
<dbReference type="InterPro" id="IPR019587">
    <property type="entry name" value="Polyketide_cyclase/dehydratase"/>
</dbReference>
<keyword evidence="6" id="KW-0938">Abscisic acid signaling pathway</keyword>
<keyword evidence="9" id="KW-0650">Protein phosphatase inhibitor</keyword>
<proteinExistence type="inferred from homology"/>
<dbReference type="Gene3D" id="3.30.530.20">
    <property type="match status" value="2"/>
</dbReference>
<comment type="subcellular location">
    <subcellularLocation>
        <location evidence="2">Cytoplasm</location>
    </subcellularLocation>
    <subcellularLocation>
        <location evidence="1">Nucleus</location>
    </subcellularLocation>
</comment>
<dbReference type="PANTHER" id="PTHR31213">
    <property type="entry name" value="OS08G0374000 PROTEIN-RELATED"/>
    <property type="match status" value="1"/>
</dbReference>
<reference evidence="11" key="1">
    <citation type="submission" date="2024-03" db="EMBL/GenBank/DDBJ databases">
        <authorList>
            <consortium name="ELIXIR-Norway"/>
            <consortium name="Elixir Norway"/>
        </authorList>
    </citation>
    <scope>NUCLEOTIDE SEQUENCE</scope>
</reference>
<dbReference type="CDD" id="cd07816">
    <property type="entry name" value="Bet_v1-like"/>
    <property type="match status" value="1"/>
</dbReference>
<evidence type="ECO:0000259" key="10">
    <source>
        <dbReference type="SMART" id="SM01037"/>
    </source>
</evidence>
<keyword evidence="5" id="KW-0963">Cytoplasm</keyword>
<gene>
    <name evidence="11" type="ORF">CSSPJE1EN2_LOCUS4116</name>
</gene>
<evidence type="ECO:0000256" key="6">
    <source>
        <dbReference type="ARBA" id="ARBA00022682"/>
    </source>
</evidence>
<accession>A0ABP1AF10</accession>
<dbReference type="Proteomes" id="UP001497522">
    <property type="component" value="Chromosome 11"/>
</dbReference>
<dbReference type="InterPro" id="IPR023393">
    <property type="entry name" value="START-like_dom_sf"/>
</dbReference>
<dbReference type="SMART" id="SM01037">
    <property type="entry name" value="Bet_v_1"/>
    <property type="match status" value="1"/>
</dbReference>
<keyword evidence="8" id="KW-0539">Nucleus</keyword>
<feature type="domain" description="Bet v I/Major latex protein" evidence="10">
    <location>
        <begin position="1"/>
        <end position="149"/>
    </location>
</feature>
<protein>
    <recommendedName>
        <fullName evidence="10">Bet v I/Major latex protein domain-containing protein</fullName>
    </recommendedName>
</protein>
<sequence>MVHTVSHTEPLQCSADDTWEAVKYLNLLLPTIGPDYFTKSFFLEGYGEPGSIRILQLGPASAGFSVGEIKERLDKIDDANKTFSVTILEGDPRYRSFSAEIKFIPVGDTSCEAVWTATYEPVGDIGRPEHIKQLVVLIFKTLEQAVLSCKTMSHTEVDLAASPDAIWDAFKRLDELLPKYWPEFFFSSTFLTGHGEVGSVRAVKIGSLFPDFDEVRERMDFIDDANKTLGYTVLEGNTGYPYFKVAYKFVPGATAFTTDATWTGTYIPVGDIGPPEYVKQIAIQVLKALVNAAKDNQLAQNRLLVTQADAGAERSA</sequence>
<organism evidence="11 12">
    <name type="scientific">Sphagnum jensenii</name>
    <dbReference type="NCBI Taxonomy" id="128206"/>
    <lineage>
        <taxon>Eukaryota</taxon>
        <taxon>Viridiplantae</taxon>
        <taxon>Streptophyta</taxon>
        <taxon>Embryophyta</taxon>
        <taxon>Bryophyta</taxon>
        <taxon>Sphagnophytina</taxon>
        <taxon>Sphagnopsida</taxon>
        <taxon>Sphagnales</taxon>
        <taxon>Sphagnaceae</taxon>
        <taxon>Sphagnum</taxon>
    </lineage>
</organism>
<evidence type="ECO:0000256" key="9">
    <source>
        <dbReference type="ARBA" id="ARBA00023272"/>
    </source>
</evidence>
<keyword evidence="7" id="KW-0675">Receptor</keyword>
<comment type="similarity">
    <text evidence="4">Belongs to the BetVI family.</text>
</comment>
<keyword evidence="12" id="KW-1185">Reference proteome</keyword>
<comment type="similarity">
    <text evidence="3">Belongs to the PYR/PYL/RCAR abscisic acid intracellular receptor family.</text>
</comment>
<dbReference type="EMBL" id="OZ023712">
    <property type="protein sequence ID" value="CAK9861121.1"/>
    <property type="molecule type" value="Genomic_DNA"/>
</dbReference>
<evidence type="ECO:0000256" key="2">
    <source>
        <dbReference type="ARBA" id="ARBA00004496"/>
    </source>
</evidence>
<dbReference type="Pfam" id="PF10604">
    <property type="entry name" value="Polyketide_cyc2"/>
    <property type="match status" value="1"/>
</dbReference>
<evidence type="ECO:0000256" key="1">
    <source>
        <dbReference type="ARBA" id="ARBA00004123"/>
    </source>
</evidence>
<evidence type="ECO:0000256" key="8">
    <source>
        <dbReference type="ARBA" id="ARBA00023242"/>
    </source>
</evidence>